<dbReference type="EMBL" id="LUCH01007142">
    <property type="protein sequence ID" value="KAF5396888.1"/>
    <property type="molecule type" value="Genomic_DNA"/>
</dbReference>
<name>A0A8J4SGI1_9TREM</name>
<keyword evidence="2" id="KW-1185">Reference proteome</keyword>
<sequence length="114" mass="13077">LYLTKECDNLGMFAKVCKSAVTKGIEFLSEQVQKMDPEDTCKVKTPFVLNTIRSKQSLCINHAEKHEINTYIVHFYFLHQLIAIDLCEIEFPDFVDCYPIAPSGVLDRTRSDLC</sequence>
<organism evidence="1 2">
    <name type="scientific">Paragonimus heterotremus</name>
    <dbReference type="NCBI Taxonomy" id="100268"/>
    <lineage>
        <taxon>Eukaryota</taxon>
        <taxon>Metazoa</taxon>
        <taxon>Spiralia</taxon>
        <taxon>Lophotrochozoa</taxon>
        <taxon>Platyhelminthes</taxon>
        <taxon>Trematoda</taxon>
        <taxon>Digenea</taxon>
        <taxon>Plagiorchiida</taxon>
        <taxon>Troglotremata</taxon>
        <taxon>Troglotrematidae</taxon>
        <taxon>Paragonimus</taxon>
    </lineage>
</organism>
<evidence type="ECO:0008006" key="3">
    <source>
        <dbReference type="Google" id="ProtNLM"/>
    </source>
</evidence>
<evidence type="ECO:0000313" key="1">
    <source>
        <dbReference type="EMBL" id="KAF5396888.1"/>
    </source>
</evidence>
<dbReference type="Proteomes" id="UP000748531">
    <property type="component" value="Unassembled WGS sequence"/>
</dbReference>
<evidence type="ECO:0000313" key="2">
    <source>
        <dbReference type="Proteomes" id="UP000748531"/>
    </source>
</evidence>
<protein>
    <recommendedName>
        <fullName evidence="3">Saposin B-type domain-containing protein</fullName>
    </recommendedName>
</protein>
<gene>
    <name evidence="1" type="ORF">PHET_10222</name>
</gene>
<feature type="non-terminal residue" evidence="1">
    <location>
        <position position="114"/>
    </location>
</feature>
<accession>A0A8J4SGI1</accession>
<dbReference type="AlphaFoldDB" id="A0A8J4SGI1"/>
<dbReference type="OrthoDB" id="6298386at2759"/>
<reference evidence="1" key="1">
    <citation type="submission" date="2019-05" db="EMBL/GenBank/DDBJ databases">
        <title>Annotation for the trematode Paragonimus heterotremus.</title>
        <authorList>
            <person name="Choi Y.-J."/>
        </authorList>
    </citation>
    <scope>NUCLEOTIDE SEQUENCE</scope>
    <source>
        <strain evidence="1">LC</strain>
    </source>
</reference>
<comment type="caution">
    <text evidence="1">The sequence shown here is derived from an EMBL/GenBank/DDBJ whole genome shotgun (WGS) entry which is preliminary data.</text>
</comment>
<proteinExistence type="predicted"/>